<dbReference type="InterPro" id="IPR052207">
    <property type="entry name" value="Max-like/E-box_TFs"/>
</dbReference>
<dbReference type="GO" id="GO:0005634">
    <property type="term" value="C:nucleus"/>
    <property type="evidence" value="ECO:0007669"/>
    <property type="project" value="UniProtKB-SubCell"/>
</dbReference>
<dbReference type="InterPro" id="IPR011598">
    <property type="entry name" value="bHLH_dom"/>
</dbReference>
<evidence type="ECO:0000256" key="2">
    <source>
        <dbReference type="ARBA" id="ARBA00023015"/>
    </source>
</evidence>
<sequence length="308" mass="34291">MDQRPESPRTPPPFFNFSPDLKNYRAFLKSPNAVVDSDASKFALSEMDFESAYALLTTTPDFQIPTTPGANQLPPLGQEMDFKETFLPNKPPSPNVLPSVVPNWQFDIGQPSPKYHELLSVNETNALENFLDSIIDVPARNKQNGEAATGNKRLFQTAFPSISEEESLAQQDNVGLGLALQQPLETSDDTTNVSSAYTNPYGGEYVETQPSSVSETPQPVVKKQRKKRKNLLTEDQKKLHHTTSEKRRRGQIKESFDQLVSLLPLIDSTEKKSKSKSVVLETAGNEIDKLIRINQELKKLLNSSATTS</sequence>
<dbReference type="GO" id="GO:0046983">
    <property type="term" value="F:protein dimerization activity"/>
    <property type="evidence" value="ECO:0007669"/>
    <property type="project" value="InterPro"/>
</dbReference>
<evidence type="ECO:0000256" key="4">
    <source>
        <dbReference type="ARBA" id="ARBA00023163"/>
    </source>
</evidence>
<dbReference type="PROSITE" id="PS50888">
    <property type="entry name" value="BHLH"/>
    <property type="match status" value="1"/>
</dbReference>
<feature type="compositionally biased region" description="Basic and acidic residues" evidence="6">
    <location>
        <begin position="231"/>
        <end position="251"/>
    </location>
</feature>
<evidence type="ECO:0000256" key="1">
    <source>
        <dbReference type="ARBA" id="ARBA00004123"/>
    </source>
</evidence>
<evidence type="ECO:0000313" key="9">
    <source>
        <dbReference type="Proteomes" id="UP000038830"/>
    </source>
</evidence>
<feature type="compositionally biased region" description="Polar residues" evidence="6">
    <location>
        <begin position="183"/>
        <end position="198"/>
    </location>
</feature>
<dbReference type="InterPro" id="IPR036638">
    <property type="entry name" value="HLH_DNA-bd_sf"/>
</dbReference>
<dbReference type="InterPro" id="IPR057071">
    <property type="entry name" value="bHLH_INO2"/>
</dbReference>
<reference evidence="9" key="1">
    <citation type="journal article" date="2015" name="J. Biotechnol.">
        <title>The structure of the Cyberlindnera jadinii genome and its relation to Candida utilis analyzed by the occurrence of single nucleotide polymorphisms.</title>
        <authorList>
            <person name="Rupp O."/>
            <person name="Brinkrolf K."/>
            <person name="Buerth C."/>
            <person name="Kunigo M."/>
            <person name="Schneider J."/>
            <person name="Jaenicke S."/>
            <person name="Goesmann A."/>
            <person name="Puehler A."/>
            <person name="Jaeger K.-E."/>
            <person name="Ernst J.F."/>
        </authorList>
    </citation>
    <scope>NUCLEOTIDE SEQUENCE [LARGE SCALE GENOMIC DNA]</scope>
    <source>
        <strain evidence="9">ATCC 18201 / CBS 1600 / BCRC 20928 / JCM 3617 / NBRC 0987 / NRRL Y-1542</strain>
    </source>
</reference>
<dbReference type="PANTHER" id="PTHR15741">
    <property type="entry name" value="BASIC HELIX-LOOP-HELIX ZIP TRANSCRIPTION FACTOR"/>
    <property type="match status" value="1"/>
</dbReference>
<protein>
    <recommendedName>
        <fullName evidence="7">BHLH domain-containing protein</fullName>
    </recommendedName>
</protein>
<evidence type="ECO:0000313" key="8">
    <source>
        <dbReference type="EMBL" id="CEP20310.1"/>
    </source>
</evidence>
<keyword evidence="4" id="KW-0804">Transcription</keyword>
<proteinExistence type="predicted"/>
<dbReference type="SMART" id="SM00353">
    <property type="entry name" value="HLH"/>
    <property type="match status" value="1"/>
</dbReference>
<gene>
    <name evidence="8" type="ORF">BN1211_0132</name>
</gene>
<evidence type="ECO:0000256" key="6">
    <source>
        <dbReference type="SAM" id="MobiDB-lite"/>
    </source>
</evidence>
<feature type="domain" description="BHLH" evidence="7">
    <location>
        <begin position="236"/>
        <end position="290"/>
    </location>
</feature>
<dbReference type="Proteomes" id="UP000038830">
    <property type="component" value="Unassembled WGS sequence"/>
</dbReference>
<feature type="region of interest" description="Disordered" evidence="6">
    <location>
        <begin position="183"/>
        <end position="251"/>
    </location>
</feature>
<keyword evidence="3" id="KW-0238">DNA-binding</keyword>
<dbReference type="EMBL" id="CDQK01000001">
    <property type="protein sequence ID" value="CEP20310.1"/>
    <property type="molecule type" value="Genomic_DNA"/>
</dbReference>
<evidence type="ECO:0000259" key="7">
    <source>
        <dbReference type="PROSITE" id="PS50888"/>
    </source>
</evidence>
<dbReference type="SUPFAM" id="SSF47459">
    <property type="entry name" value="HLH, helix-loop-helix DNA-binding domain"/>
    <property type="match status" value="1"/>
</dbReference>
<keyword evidence="2" id="KW-0805">Transcription regulation</keyword>
<dbReference type="Gene3D" id="4.10.280.10">
    <property type="entry name" value="Helix-loop-helix DNA-binding domain"/>
    <property type="match status" value="1"/>
</dbReference>
<evidence type="ECO:0000256" key="5">
    <source>
        <dbReference type="ARBA" id="ARBA00023242"/>
    </source>
</evidence>
<accession>A0A0H5BXZ2</accession>
<keyword evidence="5" id="KW-0539">Nucleus</keyword>
<dbReference type="GO" id="GO:0000978">
    <property type="term" value="F:RNA polymerase II cis-regulatory region sequence-specific DNA binding"/>
    <property type="evidence" value="ECO:0007669"/>
    <property type="project" value="TreeGrafter"/>
</dbReference>
<comment type="subcellular location">
    <subcellularLocation>
        <location evidence="1">Nucleus</location>
    </subcellularLocation>
</comment>
<dbReference type="AlphaFoldDB" id="A0A0H5BXZ2"/>
<dbReference type="Pfam" id="PF23179">
    <property type="entry name" value="bHLH_INO2"/>
    <property type="match status" value="1"/>
</dbReference>
<dbReference type="PANTHER" id="PTHR15741:SF27">
    <property type="entry name" value="TRANSCRIPTION FACTOR AP-4"/>
    <property type="match status" value="1"/>
</dbReference>
<dbReference type="GO" id="GO:0000981">
    <property type="term" value="F:DNA-binding transcription factor activity, RNA polymerase II-specific"/>
    <property type="evidence" value="ECO:0007669"/>
    <property type="project" value="TreeGrafter"/>
</dbReference>
<name>A0A0H5BXZ2_CYBJN</name>
<organism evidence="8 9">
    <name type="scientific">Cyberlindnera jadinii (strain ATCC 18201 / CBS 1600 / BCRC 20928 / JCM 3617 / NBRC 0987 / NRRL Y-1542)</name>
    <name type="common">Torula yeast</name>
    <name type="synonym">Candida utilis</name>
    <dbReference type="NCBI Taxonomy" id="983966"/>
    <lineage>
        <taxon>Eukaryota</taxon>
        <taxon>Fungi</taxon>
        <taxon>Dikarya</taxon>
        <taxon>Ascomycota</taxon>
        <taxon>Saccharomycotina</taxon>
        <taxon>Saccharomycetes</taxon>
        <taxon>Phaffomycetales</taxon>
        <taxon>Phaffomycetaceae</taxon>
        <taxon>Cyberlindnera</taxon>
    </lineage>
</organism>
<evidence type="ECO:0000256" key="3">
    <source>
        <dbReference type="ARBA" id="ARBA00023125"/>
    </source>
</evidence>